<dbReference type="STRING" id="1120990.SAMN03080614_100468"/>
<keyword evidence="2" id="KW-0805">Transcription regulation</keyword>
<dbReference type="SUPFAM" id="SSF46785">
    <property type="entry name" value="Winged helix' DNA-binding domain"/>
    <property type="match status" value="1"/>
</dbReference>
<evidence type="ECO:0000313" key="6">
    <source>
        <dbReference type="EMBL" id="SES71265.1"/>
    </source>
</evidence>
<keyword evidence="7" id="KW-1185">Reference proteome</keyword>
<evidence type="ECO:0000313" key="7">
    <source>
        <dbReference type="Proteomes" id="UP000243819"/>
    </source>
</evidence>
<dbReference type="AlphaFoldDB" id="A0A1H9YQ45"/>
<name>A0A1H9YQ45_9FIRM</name>
<dbReference type="Proteomes" id="UP000243819">
    <property type="component" value="Unassembled WGS sequence"/>
</dbReference>
<comment type="similarity">
    <text evidence="1">Belongs to the LysR transcriptional regulatory family.</text>
</comment>
<dbReference type="InterPro" id="IPR000847">
    <property type="entry name" value="LysR_HTH_N"/>
</dbReference>
<dbReference type="PANTHER" id="PTHR30126">
    <property type="entry name" value="HTH-TYPE TRANSCRIPTIONAL REGULATOR"/>
    <property type="match status" value="1"/>
</dbReference>
<dbReference type="InterPro" id="IPR036388">
    <property type="entry name" value="WH-like_DNA-bd_sf"/>
</dbReference>
<dbReference type="SUPFAM" id="SSF53850">
    <property type="entry name" value="Periplasmic binding protein-like II"/>
    <property type="match status" value="1"/>
</dbReference>
<evidence type="ECO:0000256" key="4">
    <source>
        <dbReference type="ARBA" id="ARBA00023163"/>
    </source>
</evidence>
<dbReference type="GO" id="GO:0000976">
    <property type="term" value="F:transcription cis-regulatory region binding"/>
    <property type="evidence" value="ECO:0007669"/>
    <property type="project" value="TreeGrafter"/>
</dbReference>
<proteinExistence type="inferred from homology"/>
<dbReference type="Pfam" id="PF03466">
    <property type="entry name" value="LysR_substrate"/>
    <property type="match status" value="1"/>
</dbReference>
<keyword evidence="3 6" id="KW-0238">DNA-binding</keyword>
<dbReference type="GO" id="GO:0003700">
    <property type="term" value="F:DNA-binding transcription factor activity"/>
    <property type="evidence" value="ECO:0007669"/>
    <property type="project" value="InterPro"/>
</dbReference>
<dbReference type="OrthoDB" id="119203at2"/>
<reference evidence="7" key="1">
    <citation type="submission" date="2016-10" db="EMBL/GenBank/DDBJ databases">
        <authorList>
            <person name="Varghese N."/>
            <person name="Submissions S."/>
        </authorList>
    </citation>
    <scope>NUCLEOTIDE SEQUENCE [LARGE SCALE GENOMIC DNA]</scope>
    <source>
        <strain evidence="7">DSM 13577</strain>
    </source>
</reference>
<protein>
    <submittedName>
        <fullName evidence="6">DNA-binding transcriptional regulator, LysR family</fullName>
    </submittedName>
</protein>
<evidence type="ECO:0000256" key="3">
    <source>
        <dbReference type="ARBA" id="ARBA00023125"/>
    </source>
</evidence>
<dbReference type="RefSeq" id="WP_091348739.1">
    <property type="nucleotide sequence ID" value="NZ_FOIF01000004.1"/>
</dbReference>
<dbReference type="Gene3D" id="3.40.190.10">
    <property type="entry name" value="Periplasmic binding protein-like II"/>
    <property type="match status" value="2"/>
</dbReference>
<dbReference type="Pfam" id="PF00126">
    <property type="entry name" value="HTH_1"/>
    <property type="match status" value="1"/>
</dbReference>
<keyword evidence="4" id="KW-0804">Transcription</keyword>
<evidence type="ECO:0000256" key="1">
    <source>
        <dbReference type="ARBA" id="ARBA00009437"/>
    </source>
</evidence>
<organism evidence="6 7">
    <name type="scientific">Anaerobranca gottschalkii DSM 13577</name>
    <dbReference type="NCBI Taxonomy" id="1120990"/>
    <lineage>
        <taxon>Bacteria</taxon>
        <taxon>Bacillati</taxon>
        <taxon>Bacillota</taxon>
        <taxon>Clostridia</taxon>
        <taxon>Eubacteriales</taxon>
        <taxon>Proteinivoracaceae</taxon>
        <taxon>Anaerobranca</taxon>
    </lineage>
</organism>
<gene>
    <name evidence="6" type="ORF">SAMN03080614_100468</name>
</gene>
<evidence type="ECO:0000259" key="5">
    <source>
        <dbReference type="PROSITE" id="PS50931"/>
    </source>
</evidence>
<sequence length="308" mass="34548">MNIEHLRSFSLVVKLGSITKAAKQLHVSQPALSLQIQELEKTFNSTLLNRTNKGVSPTPIGDLVYNYAQKVLQLTETLNKEISSLQNLESQEITVGASEAVGEFALPCSVYIFKERFPNHEINVAICDTKCVIERVMEGTLPMGIVEGIINQDLLKSIKEEGLALKKIGNDKLVVTAPYNSQWKTKESVSFDELKKYNMILQPKTSGVMMTLDSILKYFGYSTDELKCILKLSSISAIISSVTSEHGISILPRMAIRKELRHRTLKAINITDMDLVHPIHIIYNPNKIQNNLGETFFKFLCSPERGFC</sequence>
<dbReference type="PROSITE" id="PS50931">
    <property type="entry name" value="HTH_LYSR"/>
    <property type="match status" value="1"/>
</dbReference>
<evidence type="ECO:0000256" key="2">
    <source>
        <dbReference type="ARBA" id="ARBA00023015"/>
    </source>
</evidence>
<dbReference type="PANTHER" id="PTHR30126:SF64">
    <property type="entry name" value="HTH-TYPE TRANSCRIPTIONAL REGULATOR CITR"/>
    <property type="match status" value="1"/>
</dbReference>
<accession>A0A1H9YQ45</accession>
<dbReference type="EMBL" id="FOIF01000004">
    <property type="protein sequence ID" value="SES71265.1"/>
    <property type="molecule type" value="Genomic_DNA"/>
</dbReference>
<dbReference type="InterPro" id="IPR005119">
    <property type="entry name" value="LysR_subst-bd"/>
</dbReference>
<dbReference type="FunFam" id="1.10.10.10:FF:000001">
    <property type="entry name" value="LysR family transcriptional regulator"/>
    <property type="match status" value="1"/>
</dbReference>
<dbReference type="Gene3D" id="1.10.10.10">
    <property type="entry name" value="Winged helix-like DNA-binding domain superfamily/Winged helix DNA-binding domain"/>
    <property type="match status" value="1"/>
</dbReference>
<feature type="domain" description="HTH lysR-type" evidence="5">
    <location>
        <begin position="1"/>
        <end position="58"/>
    </location>
</feature>
<dbReference type="InterPro" id="IPR036390">
    <property type="entry name" value="WH_DNA-bd_sf"/>
</dbReference>
<dbReference type="PRINTS" id="PR00039">
    <property type="entry name" value="HTHLYSR"/>
</dbReference>